<feature type="region of interest" description="Disordered" evidence="1">
    <location>
        <begin position="1"/>
        <end position="23"/>
    </location>
</feature>
<evidence type="ECO:0000313" key="2">
    <source>
        <dbReference type="EMBL" id="MPC08812.1"/>
    </source>
</evidence>
<dbReference type="EMBL" id="VSRR010000045">
    <property type="protein sequence ID" value="MPC08812.1"/>
    <property type="molecule type" value="Genomic_DNA"/>
</dbReference>
<feature type="compositionally biased region" description="Pro residues" evidence="1">
    <location>
        <begin position="69"/>
        <end position="88"/>
    </location>
</feature>
<gene>
    <name evidence="2" type="ORF">E2C01_001405</name>
</gene>
<organism evidence="2 3">
    <name type="scientific">Portunus trituberculatus</name>
    <name type="common">Swimming crab</name>
    <name type="synonym">Neptunus trituberculatus</name>
    <dbReference type="NCBI Taxonomy" id="210409"/>
    <lineage>
        <taxon>Eukaryota</taxon>
        <taxon>Metazoa</taxon>
        <taxon>Ecdysozoa</taxon>
        <taxon>Arthropoda</taxon>
        <taxon>Crustacea</taxon>
        <taxon>Multicrustacea</taxon>
        <taxon>Malacostraca</taxon>
        <taxon>Eumalacostraca</taxon>
        <taxon>Eucarida</taxon>
        <taxon>Decapoda</taxon>
        <taxon>Pleocyemata</taxon>
        <taxon>Brachyura</taxon>
        <taxon>Eubrachyura</taxon>
        <taxon>Portunoidea</taxon>
        <taxon>Portunidae</taxon>
        <taxon>Portuninae</taxon>
        <taxon>Portunus</taxon>
    </lineage>
</organism>
<evidence type="ECO:0000256" key="1">
    <source>
        <dbReference type="SAM" id="MobiDB-lite"/>
    </source>
</evidence>
<comment type="caution">
    <text evidence="2">The sequence shown here is derived from an EMBL/GenBank/DDBJ whole genome shotgun (WGS) entry which is preliminary data.</text>
</comment>
<feature type="compositionally biased region" description="Polar residues" evidence="1">
    <location>
        <begin position="38"/>
        <end position="49"/>
    </location>
</feature>
<keyword evidence="3" id="KW-1185">Reference proteome</keyword>
<reference evidence="2 3" key="1">
    <citation type="submission" date="2019-05" db="EMBL/GenBank/DDBJ databases">
        <title>Another draft genome of Portunus trituberculatus and its Hox gene families provides insights of decapod evolution.</title>
        <authorList>
            <person name="Jeong J.-H."/>
            <person name="Song I."/>
            <person name="Kim S."/>
            <person name="Choi T."/>
            <person name="Kim D."/>
            <person name="Ryu S."/>
            <person name="Kim W."/>
        </authorList>
    </citation>
    <scope>NUCLEOTIDE SEQUENCE [LARGE SCALE GENOMIC DNA]</scope>
    <source>
        <tissue evidence="2">Muscle</tissue>
    </source>
</reference>
<feature type="compositionally biased region" description="Polar residues" evidence="1">
    <location>
        <begin position="1"/>
        <end position="17"/>
    </location>
</feature>
<protein>
    <submittedName>
        <fullName evidence="2">Uncharacterized protein</fullName>
    </submittedName>
</protein>
<feature type="region of interest" description="Disordered" evidence="1">
    <location>
        <begin position="38"/>
        <end position="88"/>
    </location>
</feature>
<name>A0A5B7CGL7_PORTR</name>
<dbReference type="Proteomes" id="UP000324222">
    <property type="component" value="Unassembled WGS sequence"/>
</dbReference>
<accession>A0A5B7CGL7</accession>
<sequence length="88" mass="9409">MPYVTACTSPNINSHPSLQGPRPTQHVVISSLSRLQTRPATIGKQNANQREADSGGRLRRNIPFSSQAQPPPAFPPSLPTPPPISTST</sequence>
<dbReference type="AlphaFoldDB" id="A0A5B7CGL7"/>
<proteinExistence type="predicted"/>
<evidence type="ECO:0000313" key="3">
    <source>
        <dbReference type="Proteomes" id="UP000324222"/>
    </source>
</evidence>